<feature type="compositionally biased region" description="Low complexity" evidence="1">
    <location>
        <begin position="288"/>
        <end position="298"/>
    </location>
</feature>
<feature type="transmembrane region" description="Helical" evidence="2">
    <location>
        <begin position="23"/>
        <end position="45"/>
    </location>
</feature>
<proteinExistence type="predicted"/>
<evidence type="ECO:0000313" key="4">
    <source>
        <dbReference type="Proteomes" id="UP000325827"/>
    </source>
</evidence>
<evidence type="ECO:0000313" key="3">
    <source>
        <dbReference type="EMBL" id="KAA9107733.1"/>
    </source>
</evidence>
<comment type="caution">
    <text evidence="3">The sequence shown here is derived from an EMBL/GenBank/DDBJ whole genome shotgun (WGS) entry which is preliminary data.</text>
</comment>
<sequence length="333" mass="35103">MSAPAPHPPASPADGAPTSLVRVAIWVAIGALIAAALVCVVWVLVGSANGIIGRAFLTILLLAAFAGVAILDAHLAPRRPAWFALTSMIVWVVTLLIGAFMIWMPQPPYSFGLGRLFAFLVIVLILQLAVLHVRLYTKSFQRHVTAFTSTIAYITIGLVALLALLLVLPLMLSDYIDFVDGYWRVVVAITILAAVGTALIPLMNVLFAPKKPHTAPLAPHQYAPVAWPTYVDGITPLPVLPDGTPDWNAYYTGHPSTPPQAIAPPPYAAPQTGEWPAPAGQHPPETPAPVAAQPRAVATGWVAPTTPAPAAPPAAAPDGYQGYPPPPPLPPQQ</sequence>
<feature type="compositionally biased region" description="Pro residues" evidence="1">
    <location>
        <begin position="323"/>
        <end position="333"/>
    </location>
</feature>
<reference evidence="4" key="1">
    <citation type="submission" date="2019-09" db="EMBL/GenBank/DDBJ databases">
        <title>Mumia zhuanghuii sp. nov. isolated from the intestinal contents of plateau pika (Ochotona curzoniae) in the Qinghai-Tibet plateau of China.</title>
        <authorList>
            <person name="Tian Z."/>
        </authorList>
    </citation>
    <scope>NUCLEOTIDE SEQUENCE [LARGE SCALE GENOMIC DNA]</scope>
    <source>
        <strain evidence="4">JCM 30598</strain>
    </source>
</reference>
<feature type="transmembrane region" description="Helical" evidence="2">
    <location>
        <begin position="51"/>
        <end position="71"/>
    </location>
</feature>
<dbReference type="RefSeq" id="WP_150448768.1">
    <property type="nucleotide sequence ID" value="NZ_VYSA01000002.1"/>
</dbReference>
<keyword evidence="2" id="KW-0472">Membrane</keyword>
<feature type="transmembrane region" description="Helical" evidence="2">
    <location>
        <begin position="182"/>
        <end position="207"/>
    </location>
</feature>
<accession>A0A5J5J2V1</accession>
<gene>
    <name evidence="3" type="ORF">F6B43_09825</name>
</gene>
<feature type="compositionally biased region" description="Pro residues" evidence="1">
    <location>
        <begin position="306"/>
        <end position="315"/>
    </location>
</feature>
<evidence type="ECO:0000256" key="1">
    <source>
        <dbReference type="SAM" id="MobiDB-lite"/>
    </source>
</evidence>
<feature type="region of interest" description="Disordered" evidence="1">
    <location>
        <begin position="260"/>
        <end position="333"/>
    </location>
</feature>
<evidence type="ECO:0000256" key="2">
    <source>
        <dbReference type="SAM" id="Phobius"/>
    </source>
</evidence>
<organism evidence="3 4">
    <name type="scientific">Microbacterium rhizomatis</name>
    <dbReference type="NCBI Taxonomy" id="1631477"/>
    <lineage>
        <taxon>Bacteria</taxon>
        <taxon>Bacillati</taxon>
        <taxon>Actinomycetota</taxon>
        <taxon>Actinomycetes</taxon>
        <taxon>Micrococcales</taxon>
        <taxon>Microbacteriaceae</taxon>
        <taxon>Microbacterium</taxon>
    </lineage>
</organism>
<dbReference type="EMBL" id="VYSA01000002">
    <property type="protein sequence ID" value="KAA9107733.1"/>
    <property type="molecule type" value="Genomic_DNA"/>
</dbReference>
<dbReference type="Proteomes" id="UP000325827">
    <property type="component" value="Unassembled WGS sequence"/>
</dbReference>
<name>A0A5J5J2V1_9MICO</name>
<dbReference type="OrthoDB" id="5018400at2"/>
<keyword evidence="4" id="KW-1185">Reference proteome</keyword>
<protein>
    <submittedName>
        <fullName evidence="3">Uncharacterized protein</fullName>
    </submittedName>
</protein>
<dbReference type="AlphaFoldDB" id="A0A5J5J2V1"/>
<feature type="transmembrane region" description="Helical" evidence="2">
    <location>
        <begin position="83"/>
        <end position="104"/>
    </location>
</feature>
<keyword evidence="2" id="KW-1133">Transmembrane helix</keyword>
<keyword evidence="2" id="KW-0812">Transmembrane</keyword>
<feature type="transmembrane region" description="Helical" evidence="2">
    <location>
        <begin position="144"/>
        <end position="170"/>
    </location>
</feature>
<feature type="transmembrane region" description="Helical" evidence="2">
    <location>
        <begin position="116"/>
        <end position="137"/>
    </location>
</feature>